<evidence type="ECO:0000313" key="2">
    <source>
        <dbReference type="EMBL" id="MBY15465.1"/>
    </source>
</evidence>
<name>A0A2S2NEA2_SCHGA</name>
<dbReference type="EMBL" id="GGMR01002846">
    <property type="protein sequence ID" value="MBY15465.1"/>
    <property type="molecule type" value="Transcribed_RNA"/>
</dbReference>
<proteinExistence type="predicted"/>
<evidence type="ECO:0000256" key="1">
    <source>
        <dbReference type="SAM" id="SignalP"/>
    </source>
</evidence>
<feature type="signal peptide" evidence="1">
    <location>
        <begin position="1"/>
        <end position="18"/>
    </location>
</feature>
<accession>A0A2S2NEA2</accession>
<dbReference type="AlphaFoldDB" id="A0A2S2NEA2"/>
<organism evidence="2">
    <name type="scientific">Schizaphis graminum</name>
    <name type="common">Green bug aphid</name>
    <dbReference type="NCBI Taxonomy" id="13262"/>
    <lineage>
        <taxon>Eukaryota</taxon>
        <taxon>Metazoa</taxon>
        <taxon>Ecdysozoa</taxon>
        <taxon>Arthropoda</taxon>
        <taxon>Hexapoda</taxon>
        <taxon>Insecta</taxon>
        <taxon>Pterygota</taxon>
        <taxon>Neoptera</taxon>
        <taxon>Paraneoptera</taxon>
        <taxon>Hemiptera</taxon>
        <taxon>Sternorrhyncha</taxon>
        <taxon>Aphidomorpha</taxon>
        <taxon>Aphidoidea</taxon>
        <taxon>Aphididae</taxon>
        <taxon>Aphidini</taxon>
        <taxon>Schizaphis</taxon>
    </lineage>
</organism>
<gene>
    <name evidence="2" type="ORF">g.123213</name>
</gene>
<feature type="chain" id="PRO_5015720323" evidence="1">
    <location>
        <begin position="19"/>
        <end position="414"/>
    </location>
</feature>
<keyword evidence="1" id="KW-0732">Signal</keyword>
<protein>
    <submittedName>
        <fullName evidence="2">Uncharacterized protein</fullName>
    </submittedName>
</protein>
<reference evidence="2" key="1">
    <citation type="submission" date="2018-04" db="EMBL/GenBank/DDBJ databases">
        <title>Transcriptome of Schizaphis graminum biotype I.</title>
        <authorList>
            <person name="Scully E.D."/>
            <person name="Geib S.M."/>
            <person name="Palmer N.A."/>
            <person name="Koch K."/>
            <person name="Bradshaw J."/>
            <person name="Heng-Moss T."/>
            <person name="Sarath G."/>
        </authorList>
    </citation>
    <scope>NUCLEOTIDE SEQUENCE</scope>
</reference>
<sequence length="414" mass="47538">MKPSLVLILAVCISYSVAVEVPNLVNWKYDNDTIPEMLPRNMQEKSDKEIEKAVFNAYQNQIRVISEYSGHVYDPEFPFGYFKNEVLIPNTLSYESDIDLEFSNNVFRGLTDYDENVIIVKWAPDQIETNVEWKEAIIRGNYYYSNSTYFDQGNYHIQLENLKYRANTTFTENTMKYPSSVPSSSISYKSYKASFSGNIPTVTNVDNSYSLKYFLEDVAFQHIADNVAKSMQPNISIAIRQAVRPYIIFKNVSDPNFKGFNSSTPSGIQLKIDEVFTNGLNQTYQRVKNMTVDMANKKLISKTELVMHYLSGTFRVQLTTTNNKVYVDNAYFEIENIKVLPVSNMFNRDDCHANTTITNTKVMVNPEKLNLSKDEEIEVNHALVEEYNNTLKKKFDKTVCIALADMLNSKAGNF</sequence>